<dbReference type="AlphaFoldDB" id="A0A1F7U528"/>
<evidence type="ECO:0000256" key="1">
    <source>
        <dbReference type="ARBA" id="ARBA00004917"/>
    </source>
</evidence>
<sequence>MDHNTYLKLDGRGMRIAVVRARFNEEITKGLLDGALEVLRDAGIFDIEIVEVPGSFEIPIAAETLARRGGLDAVVCLGAVIKGATPHFHYISSSCSRGLTDVAVRHGLPISFGVITAENSTQARERSGSGEMNRGREAAAAALEMAAKVREIRGT</sequence>
<evidence type="ECO:0000256" key="6">
    <source>
        <dbReference type="ARBA" id="ARBA00048785"/>
    </source>
</evidence>
<dbReference type="STRING" id="1802391.A3D72_04360"/>
<dbReference type="InterPro" id="IPR002180">
    <property type="entry name" value="LS/RS"/>
</dbReference>
<evidence type="ECO:0000256" key="4">
    <source>
        <dbReference type="ARBA" id="ARBA00022619"/>
    </source>
</evidence>
<comment type="pathway">
    <text evidence="1 7">Cofactor biosynthesis; riboflavin biosynthesis; riboflavin from 2-hydroxy-3-oxobutyl phosphate and 5-amino-6-(D-ribitylamino)uracil: step 1/2.</text>
</comment>
<gene>
    <name evidence="7" type="primary">ribH</name>
    <name evidence="8" type="ORF">A3D72_04360</name>
</gene>
<dbReference type="NCBIfam" id="TIGR00114">
    <property type="entry name" value="lumazine-synth"/>
    <property type="match status" value="1"/>
</dbReference>
<dbReference type="GO" id="GO:0009231">
    <property type="term" value="P:riboflavin biosynthetic process"/>
    <property type="evidence" value="ECO:0007669"/>
    <property type="project" value="UniProtKB-UniRule"/>
</dbReference>
<reference evidence="8 9" key="1">
    <citation type="journal article" date="2016" name="Nat. Commun.">
        <title>Thousands of microbial genomes shed light on interconnected biogeochemical processes in an aquifer system.</title>
        <authorList>
            <person name="Anantharaman K."/>
            <person name="Brown C.T."/>
            <person name="Hug L.A."/>
            <person name="Sharon I."/>
            <person name="Castelle C.J."/>
            <person name="Probst A.J."/>
            <person name="Thomas B.C."/>
            <person name="Singh A."/>
            <person name="Wilkins M.J."/>
            <person name="Karaoz U."/>
            <person name="Brodie E.L."/>
            <person name="Williams K.H."/>
            <person name="Hubbard S.S."/>
            <person name="Banfield J.F."/>
        </authorList>
    </citation>
    <scope>NUCLEOTIDE SEQUENCE [LARGE SCALE GENOMIC DNA]</scope>
</reference>
<dbReference type="Gene3D" id="3.40.50.960">
    <property type="entry name" value="Lumazine/riboflavin synthase"/>
    <property type="match status" value="1"/>
</dbReference>
<comment type="function">
    <text evidence="7">Catalyzes the formation of 6,7-dimethyl-8-ribityllumazine by condensation of 5-amino-6-(D-ribitylamino)uracil with 3,4-dihydroxy-2-butanone 4-phosphate. This is the penultimate step in the biosynthesis of riboflavin.</text>
</comment>
<comment type="catalytic activity">
    <reaction evidence="6 7">
        <text>(2S)-2-hydroxy-3-oxobutyl phosphate + 5-amino-6-(D-ribitylamino)uracil = 6,7-dimethyl-8-(1-D-ribityl)lumazine + phosphate + 2 H2O + H(+)</text>
        <dbReference type="Rhea" id="RHEA:26152"/>
        <dbReference type="ChEBI" id="CHEBI:15377"/>
        <dbReference type="ChEBI" id="CHEBI:15378"/>
        <dbReference type="ChEBI" id="CHEBI:15934"/>
        <dbReference type="ChEBI" id="CHEBI:43474"/>
        <dbReference type="ChEBI" id="CHEBI:58201"/>
        <dbReference type="ChEBI" id="CHEBI:58830"/>
        <dbReference type="EC" id="2.5.1.78"/>
    </reaction>
</comment>
<dbReference type="GO" id="GO:0009349">
    <property type="term" value="C:riboflavin synthase complex"/>
    <property type="evidence" value="ECO:0007669"/>
    <property type="project" value="UniProtKB-UniRule"/>
</dbReference>
<comment type="similarity">
    <text evidence="2 7">Belongs to the DMRL synthase family.</text>
</comment>
<protein>
    <recommendedName>
        <fullName evidence="3 7">6,7-dimethyl-8-ribityllumazine synthase</fullName>
        <shortName evidence="7">DMRL synthase</shortName>
        <shortName evidence="7">LS</shortName>
        <shortName evidence="7">Lumazine synthase</shortName>
        <ecNumber evidence="3 7">2.5.1.78</ecNumber>
    </recommendedName>
</protein>
<dbReference type="Proteomes" id="UP000176303">
    <property type="component" value="Unassembled WGS sequence"/>
</dbReference>
<evidence type="ECO:0000256" key="5">
    <source>
        <dbReference type="ARBA" id="ARBA00022679"/>
    </source>
</evidence>
<dbReference type="CDD" id="cd09209">
    <property type="entry name" value="Lumazine_synthase-I"/>
    <property type="match status" value="1"/>
</dbReference>
<dbReference type="SUPFAM" id="SSF52121">
    <property type="entry name" value="Lumazine synthase"/>
    <property type="match status" value="1"/>
</dbReference>
<evidence type="ECO:0000256" key="2">
    <source>
        <dbReference type="ARBA" id="ARBA00007424"/>
    </source>
</evidence>
<keyword evidence="5 7" id="KW-0808">Transferase</keyword>
<dbReference type="Pfam" id="PF00885">
    <property type="entry name" value="DMRL_synthase"/>
    <property type="match status" value="1"/>
</dbReference>
<feature type="binding site" evidence="7">
    <location>
        <position position="126"/>
    </location>
    <ligand>
        <name>(2S)-2-hydroxy-3-oxobutyl phosphate</name>
        <dbReference type="ChEBI" id="CHEBI:58830"/>
    </ligand>
</feature>
<comment type="caution">
    <text evidence="8">The sequence shown here is derived from an EMBL/GenBank/DDBJ whole genome shotgun (WGS) entry which is preliminary data.</text>
</comment>
<proteinExistence type="inferred from homology"/>
<name>A0A1F7U528_9BACT</name>
<dbReference type="PANTHER" id="PTHR21058:SF0">
    <property type="entry name" value="6,7-DIMETHYL-8-RIBITYLLUMAZINE SYNTHASE"/>
    <property type="match status" value="1"/>
</dbReference>
<dbReference type="HAMAP" id="MF_00178">
    <property type="entry name" value="Lumazine_synth"/>
    <property type="match status" value="1"/>
</dbReference>
<feature type="active site" description="Proton donor" evidence="7">
    <location>
        <position position="87"/>
    </location>
</feature>
<evidence type="ECO:0000256" key="7">
    <source>
        <dbReference type="HAMAP-Rule" id="MF_00178"/>
    </source>
</evidence>
<organism evidence="8 9">
    <name type="scientific">Candidatus Uhrbacteria bacterium RIFCSPHIGHO2_02_FULL_57_19</name>
    <dbReference type="NCBI Taxonomy" id="1802391"/>
    <lineage>
        <taxon>Bacteria</taxon>
        <taxon>Candidatus Uhriibacteriota</taxon>
    </lineage>
</organism>
<dbReference type="InterPro" id="IPR034964">
    <property type="entry name" value="LS"/>
</dbReference>
<dbReference type="UniPathway" id="UPA00275">
    <property type="reaction ID" value="UER00404"/>
</dbReference>
<dbReference type="InterPro" id="IPR036467">
    <property type="entry name" value="LS/RS_sf"/>
</dbReference>
<accession>A0A1F7U528</accession>
<dbReference type="GO" id="GO:0000906">
    <property type="term" value="F:6,7-dimethyl-8-ribityllumazine synthase activity"/>
    <property type="evidence" value="ECO:0007669"/>
    <property type="project" value="UniProtKB-UniRule"/>
</dbReference>
<evidence type="ECO:0000313" key="9">
    <source>
        <dbReference type="Proteomes" id="UP000176303"/>
    </source>
</evidence>
<feature type="binding site" evidence="7">
    <location>
        <begin position="79"/>
        <end position="81"/>
    </location>
    <ligand>
        <name>5-amino-6-(D-ribitylamino)uracil</name>
        <dbReference type="ChEBI" id="CHEBI:15934"/>
    </ligand>
</feature>
<feature type="binding site" evidence="7">
    <location>
        <position position="112"/>
    </location>
    <ligand>
        <name>5-amino-6-(D-ribitylamino)uracil</name>
        <dbReference type="ChEBI" id="CHEBI:15934"/>
    </ligand>
</feature>
<feature type="binding site" evidence="7">
    <location>
        <position position="23"/>
    </location>
    <ligand>
        <name>5-amino-6-(D-ribitylamino)uracil</name>
        <dbReference type="ChEBI" id="CHEBI:15934"/>
    </ligand>
</feature>
<dbReference type="PANTHER" id="PTHR21058">
    <property type="entry name" value="6,7-DIMETHYL-8-RIBITYLLUMAZINE SYNTHASE DMRL SYNTHASE LUMAZINE SYNTHASE"/>
    <property type="match status" value="1"/>
</dbReference>
<keyword evidence="4 7" id="KW-0686">Riboflavin biosynthesis</keyword>
<dbReference type="EC" id="2.5.1.78" evidence="3 7"/>
<dbReference type="EMBL" id="MGDZ01000047">
    <property type="protein sequence ID" value="OGL72864.1"/>
    <property type="molecule type" value="Genomic_DNA"/>
</dbReference>
<evidence type="ECO:0000313" key="8">
    <source>
        <dbReference type="EMBL" id="OGL72864.1"/>
    </source>
</evidence>
<feature type="binding site" evidence="7">
    <location>
        <begin position="84"/>
        <end position="85"/>
    </location>
    <ligand>
        <name>(2S)-2-hydroxy-3-oxobutyl phosphate</name>
        <dbReference type="ChEBI" id="CHEBI:58830"/>
    </ligand>
</feature>
<feature type="binding site" evidence="7">
    <location>
        <begin position="55"/>
        <end position="57"/>
    </location>
    <ligand>
        <name>5-amino-6-(D-ribitylamino)uracil</name>
        <dbReference type="ChEBI" id="CHEBI:15934"/>
    </ligand>
</feature>
<evidence type="ECO:0000256" key="3">
    <source>
        <dbReference type="ARBA" id="ARBA00012664"/>
    </source>
</evidence>